<sequence>MDGGMAMPEALKAEVDSLLDELEAVGRQQEPRPLASPLIWGNYW</sequence>
<evidence type="ECO:0000313" key="2">
    <source>
        <dbReference type="Proteomes" id="UP000485058"/>
    </source>
</evidence>
<gene>
    <name evidence="1" type="ORF">HaLaN_22107</name>
</gene>
<evidence type="ECO:0000313" key="1">
    <source>
        <dbReference type="EMBL" id="GFH24333.1"/>
    </source>
</evidence>
<dbReference type="EMBL" id="BLLF01002505">
    <property type="protein sequence ID" value="GFH24333.1"/>
    <property type="molecule type" value="Genomic_DNA"/>
</dbReference>
<keyword evidence="2" id="KW-1185">Reference proteome</keyword>
<proteinExistence type="predicted"/>
<name>A0A699ZNT3_HAELA</name>
<organism evidence="1 2">
    <name type="scientific">Haematococcus lacustris</name>
    <name type="common">Green alga</name>
    <name type="synonym">Haematococcus pluvialis</name>
    <dbReference type="NCBI Taxonomy" id="44745"/>
    <lineage>
        <taxon>Eukaryota</taxon>
        <taxon>Viridiplantae</taxon>
        <taxon>Chlorophyta</taxon>
        <taxon>core chlorophytes</taxon>
        <taxon>Chlorophyceae</taxon>
        <taxon>CS clade</taxon>
        <taxon>Chlamydomonadales</taxon>
        <taxon>Haematococcaceae</taxon>
        <taxon>Haematococcus</taxon>
    </lineage>
</organism>
<comment type="caution">
    <text evidence="1">The sequence shown here is derived from an EMBL/GenBank/DDBJ whole genome shotgun (WGS) entry which is preliminary data.</text>
</comment>
<reference evidence="1 2" key="1">
    <citation type="submission" date="2020-02" db="EMBL/GenBank/DDBJ databases">
        <title>Draft genome sequence of Haematococcus lacustris strain NIES-144.</title>
        <authorList>
            <person name="Morimoto D."/>
            <person name="Nakagawa S."/>
            <person name="Yoshida T."/>
            <person name="Sawayama S."/>
        </authorList>
    </citation>
    <scope>NUCLEOTIDE SEQUENCE [LARGE SCALE GENOMIC DNA]</scope>
    <source>
        <strain evidence="1 2">NIES-144</strain>
    </source>
</reference>
<dbReference type="Proteomes" id="UP000485058">
    <property type="component" value="Unassembled WGS sequence"/>
</dbReference>
<accession>A0A699ZNT3</accession>
<protein>
    <submittedName>
        <fullName evidence="1">PAP_fibrillin domain-containing protein</fullName>
    </submittedName>
</protein>
<dbReference type="AlphaFoldDB" id="A0A699ZNT3"/>